<dbReference type="GeneID" id="95378783"/>
<evidence type="ECO:0000313" key="2">
    <source>
        <dbReference type="EMBL" id="MCY9598026.1"/>
    </source>
</evidence>
<gene>
    <name evidence="2" type="ORF">M5X16_19920</name>
    <name evidence="3" type="ORF">PC41400_28740</name>
</gene>
<proteinExistence type="predicted"/>
<name>A0A410X4C3_9BACL</name>
<keyword evidence="5" id="KW-1185">Reference proteome</keyword>
<dbReference type="Proteomes" id="UP000288943">
    <property type="component" value="Chromosome"/>
</dbReference>
<evidence type="ECO:0000313" key="4">
    <source>
        <dbReference type="Proteomes" id="UP000288943"/>
    </source>
</evidence>
<feature type="signal peptide" evidence="1">
    <location>
        <begin position="1"/>
        <end position="23"/>
    </location>
</feature>
<organism evidence="3 4">
    <name type="scientific">Paenibacillus chitinolyticus</name>
    <dbReference type="NCBI Taxonomy" id="79263"/>
    <lineage>
        <taxon>Bacteria</taxon>
        <taxon>Bacillati</taxon>
        <taxon>Bacillota</taxon>
        <taxon>Bacilli</taxon>
        <taxon>Bacillales</taxon>
        <taxon>Paenibacillaceae</taxon>
        <taxon>Paenibacillus</taxon>
    </lineage>
</organism>
<dbReference type="Proteomes" id="UP001527202">
    <property type="component" value="Unassembled WGS sequence"/>
</dbReference>
<evidence type="ECO:0008006" key="6">
    <source>
        <dbReference type="Google" id="ProtNLM"/>
    </source>
</evidence>
<reference evidence="2 5" key="2">
    <citation type="submission" date="2022-05" db="EMBL/GenBank/DDBJ databases">
        <title>Genome Sequencing of Bee-Associated Microbes.</title>
        <authorList>
            <person name="Dunlap C."/>
        </authorList>
    </citation>
    <scope>NUCLEOTIDE SEQUENCE [LARGE SCALE GENOMIC DNA]</scope>
    <source>
        <strain evidence="2 5">NRRL B-23120</strain>
    </source>
</reference>
<dbReference type="AlphaFoldDB" id="A0A410X4C3"/>
<dbReference type="KEGG" id="pchi:PC41400_28740"/>
<dbReference type="EMBL" id="CP026520">
    <property type="protein sequence ID" value="QAV21446.1"/>
    <property type="molecule type" value="Genomic_DNA"/>
</dbReference>
<feature type="chain" id="PRO_5019123483" description="Copper amine oxidase-like N-terminal domain-containing protein" evidence="1">
    <location>
        <begin position="24"/>
        <end position="170"/>
    </location>
</feature>
<protein>
    <recommendedName>
        <fullName evidence="6">Copper amine oxidase-like N-terminal domain-containing protein</fullName>
    </recommendedName>
</protein>
<keyword evidence="1" id="KW-0732">Signal</keyword>
<evidence type="ECO:0000256" key="1">
    <source>
        <dbReference type="SAM" id="SignalP"/>
    </source>
</evidence>
<evidence type="ECO:0000313" key="5">
    <source>
        <dbReference type="Proteomes" id="UP001527202"/>
    </source>
</evidence>
<evidence type="ECO:0000313" key="3">
    <source>
        <dbReference type="EMBL" id="QAV21446.1"/>
    </source>
</evidence>
<dbReference type="OrthoDB" id="2678247at2"/>
<reference evidence="3 4" key="1">
    <citation type="submission" date="2018-01" db="EMBL/GenBank/DDBJ databases">
        <title>The whole genome sequencing and assembly of Paenibacillus chitinolyticus KCCM 41400 strain.</title>
        <authorList>
            <person name="Kim J.-Y."/>
            <person name="Park M.-K."/>
            <person name="Lee Y.-J."/>
            <person name="Yi H."/>
            <person name="Bahn Y.-S."/>
            <person name="Kim J.F."/>
            <person name="Lee D.-W."/>
        </authorList>
    </citation>
    <scope>NUCLEOTIDE SEQUENCE [LARGE SCALE GENOMIC DNA]</scope>
    <source>
        <strain evidence="3 4">KCCM 41400</strain>
    </source>
</reference>
<dbReference type="EMBL" id="JAMDMJ010000027">
    <property type="protein sequence ID" value="MCY9598026.1"/>
    <property type="molecule type" value="Genomic_DNA"/>
</dbReference>
<dbReference type="RefSeq" id="WP_042234404.1">
    <property type="nucleotide sequence ID" value="NZ_CP026520.1"/>
</dbReference>
<sequence length="170" mass="19471">MKKMVFFTTLMISMLAFVTSANAVGSEYTPVPRSEDTITVMISSLENKNGSLYLQGDQIEWYEGAEADQKFLEHETDIGDMTHAPDGYYIVNDQEKLESFEIDPNAQVLMQLYDHDGTYEGVDVKWNEEVSLTKFLAIYQNNNLLDVSTFPFHLTIKDHKVVKIVQQYIP</sequence>
<accession>A0A410X4C3</accession>